<dbReference type="InterPro" id="IPR051911">
    <property type="entry name" value="SDR_oxidoreductase"/>
</dbReference>
<proteinExistence type="inferred from homology"/>
<comment type="similarity">
    <text evidence="1">Belongs to the short-chain dehydrogenases/reductases (SDR) family.</text>
</comment>
<dbReference type="InterPro" id="IPR002347">
    <property type="entry name" value="SDR_fam"/>
</dbReference>
<dbReference type="SUPFAM" id="SSF51735">
    <property type="entry name" value="NAD(P)-binding Rossmann-fold domains"/>
    <property type="match status" value="1"/>
</dbReference>
<evidence type="ECO:0000256" key="2">
    <source>
        <dbReference type="ARBA" id="ARBA00023002"/>
    </source>
</evidence>
<protein>
    <submittedName>
        <fullName evidence="3">Short-chain dehydrogenase/oxidoreductase</fullName>
    </submittedName>
</protein>
<dbReference type="Pfam" id="PF00106">
    <property type="entry name" value="adh_short"/>
    <property type="match status" value="1"/>
</dbReference>
<dbReference type="Gene3D" id="3.40.50.720">
    <property type="entry name" value="NAD(P)-binding Rossmann-like Domain"/>
    <property type="match status" value="1"/>
</dbReference>
<evidence type="ECO:0000313" key="4">
    <source>
        <dbReference type="Proteomes" id="UP000254510"/>
    </source>
</evidence>
<gene>
    <name evidence="3" type="ORF">NCTC13767_02217</name>
</gene>
<dbReference type="GO" id="GO:0016491">
    <property type="term" value="F:oxidoreductase activity"/>
    <property type="evidence" value="ECO:0007669"/>
    <property type="project" value="UniProtKB-KW"/>
</dbReference>
<dbReference type="PANTHER" id="PTHR43976:SF16">
    <property type="entry name" value="SHORT-CHAIN DEHYDROGENASE_REDUCTASE FAMILY PROTEIN"/>
    <property type="match status" value="1"/>
</dbReference>
<evidence type="ECO:0000313" key="3">
    <source>
        <dbReference type="EMBL" id="SUN61210.1"/>
    </source>
</evidence>
<accession>A0A380KAB2</accession>
<name>A0A380KAB2_9STRE</name>
<sequence>MMTKAWFITGTSTGFGKELARLLAQKDDVNLVATARKPEQLSYLDEFDHDQILKLKLDVTNQEEIQKAIKATLDT</sequence>
<evidence type="ECO:0000256" key="1">
    <source>
        <dbReference type="ARBA" id="ARBA00006484"/>
    </source>
</evidence>
<dbReference type="InterPro" id="IPR036291">
    <property type="entry name" value="NAD(P)-bd_dom_sf"/>
</dbReference>
<keyword evidence="2" id="KW-0560">Oxidoreductase</keyword>
<dbReference type="EMBL" id="UHFM01000006">
    <property type="protein sequence ID" value="SUN61210.1"/>
    <property type="molecule type" value="Genomic_DNA"/>
</dbReference>
<dbReference type="Proteomes" id="UP000254510">
    <property type="component" value="Unassembled WGS sequence"/>
</dbReference>
<organism evidence="3 4">
    <name type="scientific">Streptococcus gallolyticus</name>
    <dbReference type="NCBI Taxonomy" id="315405"/>
    <lineage>
        <taxon>Bacteria</taxon>
        <taxon>Bacillati</taxon>
        <taxon>Bacillota</taxon>
        <taxon>Bacilli</taxon>
        <taxon>Lactobacillales</taxon>
        <taxon>Streptococcaceae</taxon>
        <taxon>Streptococcus</taxon>
    </lineage>
</organism>
<dbReference type="PANTHER" id="PTHR43976">
    <property type="entry name" value="SHORT CHAIN DEHYDROGENASE"/>
    <property type="match status" value="1"/>
</dbReference>
<reference evidence="3 4" key="1">
    <citation type="submission" date="2018-06" db="EMBL/GenBank/DDBJ databases">
        <authorList>
            <consortium name="Pathogen Informatics"/>
            <person name="Doyle S."/>
        </authorList>
    </citation>
    <scope>NUCLEOTIDE SEQUENCE [LARGE SCALE GENOMIC DNA]</scope>
    <source>
        <strain evidence="3 4">NCTC13767</strain>
    </source>
</reference>
<dbReference type="AlphaFoldDB" id="A0A380KAB2"/>